<dbReference type="GO" id="GO:0005524">
    <property type="term" value="F:ATP binding"/>
    <property type="evidence" value="ECO:0007669"/>
    <property type="project" value="UniProtKB-KW"/>
</dbReference>
<dbReference type="InterPro" id="IPR043151">
    <property type="entry name" value="BAH_sf"/>
</dbReference>
<feature type="region of interest" description="Disordered" evidence="11">
    <location>
        <begin position="610"/>
        <end position="633"/>
    </location>
</feature>
<keyword evidence="14" id="KW-1185">Reference proteome</keyword>
<dbReference type="Pfam" id="PF01426">
    <property type="entry name" value="BAH"/>
    <property type="match status" value="1"/>
</dbReference>
<evidence type="ECO:0000256" key="7">
    <source>
        <dbReference type="ARBA" id="ARBA00022842"/>
    </source>
</evidence>
<dbReference type="PANTHER" id="PTHR10763">
    <property type="entry name" value="CELL DIVISION CONTROL PROTEIN 6-RELATED"/>
    <property type="match status" value="1"/>
</dbReference>
<dbReference type="PANTHER" id="PTHR10763:SF23">
    <property type="entry name" value="ORIGIN RECOGNITION COMPLEX SUBUNIT 1"/>
    <property type="match status" value="1"/>
</dbReference>
<comment type="caution">
    <text evidence="13">The sequence shown here is derived from an EMBL/GenBank/DDBJ whole genome shotgun (WGS) entry which is preliminary data.</text>
</comment>
<dbReference type="EMBL" id="WVTA01000010">
    <property type="protein sequence ID" value="KAK3204082.1"/>
    <property type="molecule type" value="Genomic_DNA"/>
</dbReference>
<feature type="domain" description="BAH" evidence="12">
    <location>
        <begin position="78"/>
        <end position="206"/>
    </location>
</feature>
<dbReference type="GO" id="GO:0003682">
    <property type="term" value="F:chromatin binding"/>
    <property type="evidence" value="ECO:0007669"/>
    <property type="project" value="InterPro"/>
</dbReference>
<evidence type="ECO:0000259" key="12">
    <source>
        <dbReference type="PROSITE" id="PS51038"/>
    </source>
</evidence>
<dbReference type="InterPro" id="IPR050311">
    <property type="entry name" value="ORC1/CDC6"/>
</dbReference>
<keyword evidence="4" id="KW-0479">Metal-binding</keyword>
<evidence type="ECO:0000256" key="2">
    <source>
        <dbReference type="ARBA" id="ARBA00008398"/>
    </source>
</evidence>
<dbReference type="Gene3D" id="2.30.30.490">
    <property type="match status" value="1"/>
</dbReference>
<keyword evidence="5 10" id="KW-0547">Nucleotide-binding</keyword>
<name>A0AAN6RF32_9PLEO</name>
<evidence type="ECO:0000256" key="11">
    <source>
        <dbReference type="SAM" id="MobiDB-lite"/>
    </source>
</evidence>
<feature type="region of interest" description="Disordered" evidence="11">
    <location>
        <begin position="42"/>
        <end position="68"/>
    </location>
</feature>
<sequence length="805" mass="88544">MAPVRQRSRIEKARQILAGGAVLREDSDDELGYDDHPWEWIYEDTPDAQPAEQTTPRKRKAAPTSSGRRIVGARMGSFSCKLGDAVLLKAEGNQAWVGLICNFFEEESEDEGSVKMAKFLWFLSEKEIRNKSTKRTDFLPNELYISPAFDNNELTTINGTAKIVSHQEFNRLHPTGQVKRSSKDYGKIFVCRRGCNARTTTYTPEFVWEDVYQGADDLASLTDMVEGQTKATRKRGRTRKDIADLDDFVAPDSEDDGAPKTPRKRRKMNDATTPTSTRKSPAARKFLTPTHKRIVIKKQLQFTPLGTRVLSPSAISSPFQIARNQLHVSSVPAALPCREEEFSTVYAHLEAAITDGSGSCIYISGTPGTGKTATVREVVAQLQASVQAEEMDDFIFVEINGMKVTDPHQSYSLLWQALHNDRVSPSHALELLEREFSTPSPRRVPCVVLMDELDQLVTKNQSVMYNFFNWPGLRHSRLIVLAVANTMDLPERTLSNKISSRLAQSTGKSWTLMLDNVVANRRWGWVEAASCGSLFGEANTGTGLTRITFSGYTHDQLTQIIQSRLEGVPGQIVHPDAVQFAARKVAAVSGDARRALDICRRAVEIAEAEAAEHEVEGDSGQPPTPSPPGNRKGEVTWATIRQAINEATSSPLQVALRALPLASKVFLAALLARIRRTGIGEAVLGDVVDEVKKMGLMSQLLPVNDYMLSATYDEDGGFEGLGAMVPHTQTLTPVKHRDGVSKETNEKAARAIGVAFAAAELTEAGIIGTELRHGERVGRVRLGVAEDEVRLALGDDIEVKGLVPT</sequence>
<dbReference type="GO" id="GO:0033314">
    <property type="term" value="P:mitotic DNA replication checkpoint signaling"/>
    <property type="evidence" value="ECO:0007669"/>
    <property type="project" value="TreeGrafter"/>
</dbReference>
<comment type="function">
    <text evidence="10">Component of the origin recognition complex (ORC) that binds origins of replication. DNA-binding is ATP-dependent, however specific DNA sequences that define origins of replication have not been identified so far. ORC is required to assemble the pre-replication complex necessary to initiate DNA replication.</text>
</comment>
<comment type="similarity">
    <text evidence="2 10">Belongs to the ORC1 family.</text>
</comment>
<evidence type="ECO:0000256" key="1">
    <source>
        <dbReference type="ARBA" id="ARBA00004123"/>
    </source>
</evidence>
<accession>A0AAN6RF32</accession>
<evidence type="ECO:0000256" key="3">
    <source>
        <dbReference type="ARBA" id="ARBA00022705"/>
    </source>
</evidence>
<keyword evidence="6 10" id="KW-0067">ATP-binding</keyword>
<evidence type="ECO:0000256" key="4">
    <source>
        <dbReference type="ARBA" id="ARBA00022723"/>
    </source>
</evidence>
<dbReference type="SUPFAM" id="SSF52540">
    <property type="entry name" value="P-loop containing nucleoside triphosphate hydrolases"/>
    <property type="match status" value="2"/>
</dbReference>
<dbReference type="GO" id="GO:0006270">
    <property type="term" value="P:DNA replication initiation"/>
    <property type="evidence" value="ECO:0007669"/>
    <property type="project" value="TreeGrafter"/>
</dbReference>
<feature type="compositionally biased region" description="Acidic residues" evidence="11">
    <location>
        <begin position="244"/>
        <end position="256"/>
    </location>
</feature>
<dbReference type="CDD" id="cd00009">
    <property type="entry name" value="AAA"/>
    <property type="match status" value="1"/>
</dbReference>
<comment type="subcellular location">
    <subcellularLocation>
        <location evidence="1 10">Nucleus</location>
    </subcellularLocation>
</comment>
<dbReference type="PROSITE" id="PS51038">
    <property type="entry name" value="BAH"/>
    <property type="match status" value="1"/>
</dbReference>
<organism evidence="13 14">
    <name type="scientific">Pseudopithomyces chartarum</name>
    <dbReference type="NCBI Taxonomy" id="1892770"/>
    <lineage>
        <taxon>Eukaryota</taxon>
        <taxon>Fungi</taxon>
        <taxon>Dikarya</taxon>
        <taxon>Ascomycota</taxon>
        <taxon>Pezizomycotina</taxon>
        <taxon>Dothideomycetes</taxon>
        <taxon>Pleosporomycetidae</taxon>
        <taxon>Pleosporales</taxon>
        <taxon>Massarineae</taxon>
        <taxon>Didymosphaeriaceae</taxon>
        <taxon>Pseudopithomyces</taxon>
    </lineage>
</organism>
<proteinExistence type="inferred from homology"/>
<evidence type="ECO:0000256" key="9">
    <source>
        <dbReference type="ARBA" id="ARBA00023242"/>
    </source>
</evidence>
<protein>
    <recommendedName>
        <fullName evidence="10">Origin recognition complex subunit 1</fullName>
    </recommendedName>
</protein>
<keyword evidence="8 10" id="KW-0238">DNA-binding</keyword>
<evidence type="ECO:0000313" key="14">
    <source>
        <dbReference type="Proteomes" id="UP001280581"/>
    </source>
</evidence>
<evidence type="ECO:0000256" key="5">
    <source>
        <dbReference type="ARBA" id="ARBA00022741"/>
    </source>
</evidence>
<dbReference type="SMART" id="SM00382">
    <property type="entry name" value="AAA"/>
    <property type="match status" value="1"/>
</dbReference>
<dbReference type="Proteomes" id="UP001280581">
    <property type="component" value="Unassembled WGS sequence"/>
</dbReference>
<feature type="compositionally biased region" description="Polar residues" evidence="11">
    <location>
        <begin position="270"/>
        <end position="279"/>
    </location>
</feature>
<dbReference type="InterPro" id="IPR001025">
    <property type="entry name" value="BAH_dom"/>
</dbReference>
<dbReference type="GO" id="GO:0003688">
    <property type="term" value="F:DNA replication origin binding"/>
    <property type="evidence" value="ECO:0007669"/>
    <property type="project" value="TreeGrafter"/>
</dbReference>
<dbReference type="GO" id="GO:0016887">
    <property type="term" value="F:ATP hydrolysis activity"/>
    <property type="evidence" value="ECO:0007669"/>
    <property type="project" value="InterPro"/>
</dbReference>
<feature type="region of interest" description="Disordered" evidence="11">
    <location>
        <begin position="244"/>
        <end position="284"/>
    </location>
</feature>
<dbReference type="GO" id="GO:0005664">
    <property type="term" value="C:nuclear origin of replication recognition complex"/>
    <property type="evidence" value="ECO:0007669"/>
    <property type="project" value="TreeGrafter"/>
</dbReference>
<dbReference type="SUPFAM" id="SSF82061">
    <property type="entry name" value="BAH domain"/>
    <property type="match status" value="1"/>
</dbReference>
<keyword evidence="7" id="KW-0460">Magnesium</keyword>
<reference evidence="13 14" key="1">
    <citation type="submission" date="2021-02" db="EMBL/GenBank/DDBJ databases">
        <title>Genome assembly of Pseudopithomyces chartarum.</title>
        <authorList>
            <person name="Jauregui R."/>
            <person name="Singh J."/>
            <person name="Voisey C."/>
        </authorList>
    </citation>
    <scope>NUCLEOTIDE SEQUENCE [LARGE SCALE GENOMIC DNA]</scope>
    <source>
        <strain evidence="13 14">AGR01</strain>
    </source>
</reference>
<dbReference type="GO" id="GO:0046872">
    <property type="term" value="F:metal ion binding"/>
    <property type="evidence" value="ECO:0007669"/>
    <property type="project" value="UniProtKB-KW"/>
</dbReference>
<dbReference type="Pfam" id="PF00004">
    <property type="entry name" value="AAA"/>
    <property type="match status" value="1"/>
</dbReference>
<dbReference type="InterPro" id="IPR027417">
    <property type="entry name" value="P-loop_NTPase"/>
</dbReference>
<gene>
    <name evidence="13" type="ORF">GRF29_106g1605316</name>
</gene>
<evidence type="ECO:0000256" key="10">
    <source>
        <dbReference type="RuleBase" id="RU365058"/>
    </source>
</evidence>
<dbReference type="FunFam" id="3.40.50.300:FF:000199">
    <property type="entry name" value="Origin recognition complex subunit 1"/>
    <property type="match status" value="1"/>
</dbReference>
<dbReference type="Gene3D" id="3.40.50.300">
    <property type="entry name" value="P-loop containing nucleotide triphosphate hydrolases"/>
    <property type="match status" value="1"/>
</dbReference>
<evidence type="ECO:0000313" key="13">
    <source>
        <dbReference type="EMBL" id="KAK3204082.1"/>
    </source>
</evidence>
<dbReference type="InterPro" id="IPR003593">
    <property type="entry name" value="AAA+_ATPase"/>
</dbReference>
<dbReference type="AlphaFoldDB" id="A0AAN6RF32"/>
<evidence type="ECO:0000256" key="8">
    <source>
        <dbReference type="ARBA" id="ARBA00023125"/>
    </source>
</evidence>
<evidence type="ECO:0000256" key="6">
    <source>
        <dbReference type="ARBA" id="ARBA00022840"/>
    </source>
</evidence>
<comment type="subunit">
    <text evidence="10">ORC is composed of six subunits.</text>
</comment>
<dbReference type="Pfam" id="PF22606">
    <property type="entry name" value="Cdc6-ORC-like_ATPase_lid"/>
    <property type="match status" value="1"/>
</dbReference>
<keyword evidence="9 10" id="KW-0539">Nucleus</keyword>
<dbReference type="InterPro" id="IPR003959">
    <property type="entry name" value="ATPase_AAA_core"/>
</dbReference>
<keyword evidence="3 10" id="KW-0235">DNA replication</keyword>
<dbReference type="InterPro" id="IPR054425">
    <property type="entry name" value="Cdc6_ORC1-like_ATPase_lid"/>
</dbReference>
<dbReference type="Gene3D" id="1.10.8.60">
    <property type="match status" value="1"/>
</dbReference>